<evidence type="ECO:0000313" key="2">
    <source>
        <dbReference type="Proteomes" id="UP000258309"/>
    </source>
</evidence>
<dbReference type="EMBL" id="NCSJ02000261">
    <property type="protein sequence ID" value="RFU26444.1"/>
    <property type="molecule type" value="Genomic_DNA"/>
</dbReference>
<organism evidence="1 2">
    <name type="scientific">Scytalidium lignicola</name>
    <name type="common">Hyphomycete</name>
    <dbReference type="NCBI Taxonomy" id="5539"/>
    <lineage>
        <taxon>Eukaryota</taxon>
        <taxon>Fungi</taxon>
        <taxon>Dikarya</taxon>
        <taxon>Ascomycota</taxon>
        <taxon>Pezizomycotina</taxon>
        <taxon>Leotiomycetes</taxon>
        <taxon>Leotiomycetes incertae sedis</taxon>
        <taxon>Scytalidium</taxon>
    </lineage>
</organism>
<protein>
    <submittedName>
        <fullName evidence="1">Uncharacterized protein</fullName>
    </submittedName>
</protein>
<gene>
    <name evidence="1" type="ORF">B7463_g9884</name>
</gene>
<reference evidence="1 2" key="1">
    <citation type="submission" date="2018-05" db="EMBL/GenBank/DDBJ databases">
        <title>Draft genome sequence of Scytalidium lignicola DSM 105466, a ubiquitous saprotrophic fungus.</title>
        <authorList>
            <person name="Buettner E."/>
            <person name="Gebauer A.M."/>
            <person name="Hofrichter M."/>
            <person name="Liers C."/>
            <person name="Kellner H."/>
        </authorList>
    </citation>
    <scope>NUCLEOTIDE SEQUENCE [LARGE SCALE GENOMIC DNA]</scope>
    <source>
        <strain evidence="1 2">DSM 105466</strain>
    </source>
</reference>
<dbReference type="Proteomes" id="UP000258309">
    <property type="component" value="Unassembled WGS sequence"/>
</dbReference>
<feature type="non-terminal residue" evidence="1">
    <location>
        <position position="1"/>
    </location>
</feature>
<accession>A0A3E2GZ54</accession>
<comment type="caution">
    <text evidence="1">The sequence shown here is derived from an EMBL/GenBank/DDBJ whole genome shotgun (WGS) entry which is preliminary data.</text>
</comment>
<name>A0A3E2GZ54_SCYLI</name>
<dbReference type="AlphaFoldDB" id="A0A3E2GZ54"/>
<evidence type="ECO:0000313" key="1">
    <source>
        <dbReference type="EMBL" id="RFU26444.1"/>
    </source>
</evidence>
<sequence length="89" mass="9341">MSRTKIVAPHFTGPSHAFSKRPSTTSINTFSTIVRVPTTYSTNAAHSTTTVAPAFKTYTTFISTLITLTVISVVPTGTALVPGGAGELR</sequence>
<proteinExistence type="predicted"/>
<keyword evidence="2" id="KW-1185">Reference proteome</keyword>
<feature type="non-terminal residue" evidence="1">
    <location>
        <position position="89"/>
    </location>
</feature>